<organism evidence="2 3">
    <name type="scientific">Exidia glandulosa HHB12029</name>
    <dbReference type="NCBI Taxonomy" id="1314781"/>
    <lineage>
        <taxon>Eukaryota</taxon>
        <taxon>Fungi</taxon>
        <taxon>Dikarya</taxon>
        <taxon>Basidiomycota</taxon>
        <taxon>Agaricomycotina</taxon>
        <taxon>Agaricomycetes</taxon>
        <taxon>Auriculariales</taxon>
        <taxon>Exidiaceae</taxon>
        <taxon>Exidia</taxon>
    </lineage>
</organism>
<evidence type="ECO:0000313" key="2">
    <source>
        <dbReference type="EMBL" id="KZV89863.1"/>
    </source>
</evidence>
<feature type="compositionally biased region" description="Low complexity" evidence="1">
    <location>
        <begin position="63"/>
        <end position="73"/>
    </location>
</feature>
<feature type="region of interest" description="Disordered" evidence="1">
    <location>
        <begin position="59"/>
        <end position="81"/>
    </location>
</feature>
<dbReference type="EMBL" id="KV426062">
    <property type="protein sequence ID" value="KZV89863.1"/>
    <property type="molecule type" value="Genomic_DNA"/>
</dbReference>
<gene>
    <name evidence="2" type="ORF">EXIGLDRAFT_137219</name>
</gene>
<proteinExistence type="predicted"/>
<sequence length="81" mass="9194">MWRCYSHAFPRKYIVADKYTTSANTRPELSNVSCLLTVHHLYVQLRRRRLSGRSTLAIDTDRQSSASALQASLRTPTPTIG</sequence>
<accession>A0A165G1X8</accession>
<dbReference type="AlphaFoldDB" id="A0A165G1X8"/>
<evidence type="ECO:0000313" key="3">
    <source>
        <dbReference type="Proteomes" id="UP000077266"/>
    </source>
</evidence>
<reference evidence="2 3" key="1">
    <citation type="journal article" date="2016" name="Mol. Biol. Evol.">
        <title>Comparative Genomics of Early-Diverging Mushroom-Forming Fungi Provides Insights into the Origins of Lignocellulose Decay Capabilities.</title>
        <authorList>
            <person name="Nagy L.G."/>
            <person name="Riley R."/>
            <person name="Tritt A."/>
            <person name="Adam C."/>
            <person name="Daum C."/>
            <person name="Floudas D."/>
            <person name="Sun H."/>
            <person name="Yadav J.S."/>
            <person name="Pangilinan J."/>
            <person name="Larsson K.H."/>
            <person name="Matsuura K."/>
            <person name="Barry K."/>
            <person name="Labutti K."/>
            <person name="Kuo R."/>
            <person name="Ohm R.A."/>
            <person name="Bhattacharya S.S."/>
            <person name="Shirouzu T."/>
            <person name="Yoshinaga Y."/>
            <person name="Martin F.M."/>
            <person name="Grigoriev I.V."/>
            <person name="Hibbett D.S."/>
        </authorList>
    </citation>
    <scope>NUCLEOTIDE SEQUENCE [LARGE SCALE GENOMIC DNA]</scope>
    <source>
        <strain evidence="2 3">HHB12029</strain>
    </source>
</reference>
<dbReference type="Proteomes" id="UP000077266">
    <property type="component" value="Unassembled WGS sequence"/>
</dbReference>
<evidence type="ECO:0000256" key="1">
    <source>
        <dbReference type="SAM" id="MobiDB-lite"/>
    </source>
</evidence>
<dbReference type="InParanoid" id="A0A165G1X8"/>
<protein>
    <submittedName>
        <fullName evidence="2">Uncharacterized protein</fullName>
    </submittedName>
</protein>
<name>A0A165G1X8_EXIGL</name>
<keyword evidence="3" id="KW-1185">Reference proteome</keyword>